<dbReference type="FunFam" id="3.40.640.10:FF:000046">
    <property type="entry name" value="Cystathionine gamma-lyase"/>
    <property type="match status" value="1"/>
</dbReference>
<evidence type="ECO:0000256" key="8">
    <source>
        <dbReference type="PIRSR" id="PIRSR001434-2"/>
    </source>
</evidence>
<dbReference type="PANTHER" id="PTHR11808">
    <property type="entry name" value="TRANS-SULFURATION ENZYME FAMILY MEMBER"/>
    <property type="match status" value="1"/>
</dbReference>
<keyword evidence="10" id="KW-0032">Aminotransferase</keyword>
<keyword evidence="3 8" id="KW-0663">Pyridoxal phosphate</keyword>
<sequence length="381" mass="41556">MKDVSFDTLAVHQSHKNKNNFTSKATPIFQTSSFSFKNLDELESYFEGESPYLYTRYGNPNTDELGSAVAALEGADSGVASSSGMSAILAGVLAVAKNGDHIVACDDLYGGTYHLLDAELKNFGIDVTFVSFANEQEIRDAIRENTKLLYTESITNPFLRAENIKMLVNLAKEFNLATMVDNTFATPYVLQPYLDGVDLVVHSATKYLGGHSDVSAGVIVGSEQLIQSARQKVISLGANLSPFEAWLTCRGIKTLALRMERQNKNAQFIADQLNQSTHIEKVYYPKKVSEKGNGAVVTIELSSNCNVHTFFASLGWIKIVPSLGGVETSVSYPSGTSHRNLPSEAQVKLGINARVVRISIGIENQTEILDQLLSAIKTSLR</sequence>
<dbReference type="CDD" id="cd00614">
    <property type="entry name" value="CGS_like"/>
    <property type="match status" value="1"/>
</dbReference>
<evidence type="ECO:0000256" key="7">
    <source>
        <dbReference type="ARBA" id="ARBA00052699"/>
    </source>
</evidence>
<gene>
    <name evidence="10" type="ORF">KHA93_01265</name>
</gene>
<comment type="catalytic activity">
    <reaction evidence="7">
        <text>L-methionine + H2O = methanethiol + 2-oxobutanoate + NH4(+)</text>
        <dbReference type="Rhea" id="RHEA:23800"/>
        <dbReference type="ChEBI" id="CHEBI:15377"/>
        <dbReference type="ChEBI" id="CHEBI:16007"/>
        <dbReference type="ChEBI" id="CHEBI:16763"/>
        <dbReference type="ChEBI" id="CHEBI:28938"/>
        <dbReference type="ChEBI" id="CHEBI:57844"/>
        <dbReference type="EC" id="4.4.1.11"/>
    </reaction>
    <physiologicalReaction direction="left-to-right" evidence="7">
        <dbReference type="Rhea" id="RHEA:23801"/>
    </physiologicalReaction>
</comment>
<dbReference type="SUPFAM" id="SSF53383">
    <property type="entry name" value="PLP-dependent transferases"/>
    <property type="match status" value="1"/>
</dbReference>
<dbReference type="RefSeq" id="WP_213109064.1">
    <property type="nucleotide sequence ID" value="NZ_JAGYPJ010000001.1"/>
</dbReference>
<dbReference type="InterPro" id="IPR000277">
    <property type="entry name" value="Cys/Met-Metab_PyrdxlP-dep_enz"/>
</dbReference>
<organism evidence="10 11">
    <name type="scientific">Lederbergia citrisecunda</name>
    <dbReference type="NCBI Taxonomy" id="2833583"/>
    <lineage>
        <taxon>Bacteria</taxon>
        <taxon>Bacillati</taxon>
        <taxon>Bacillota</taxon>
        <taxon>Bacilli</taxon>
        <taxon>Bacillales</taxon>
        <taxon>Bacillaceae</taxon>
        <taxon>Lederbergia</taxon>
    </lineage>
</organism>
<dbReference type="Gene3D" id="3.90.1150.10">
    <property type="entry name" value="Aspartate Aminotransferase, domain 1"/>
    <property type="match status" value="1"/>
</dbReference>
<dbReference type="Gene3D" id="3.40.640.10">
    <property type="entry name" value="Type I PLP-dependent aspartate aminotransferase-like (Major domain)"/>
    <property type="match status" value="1"/>
</dbReference>
<dbReference type="PIRSF" id="PIRSF001434">
    <property type="entry name" value="CGS"/>
    <property type="match status" value="1"/>
</dbReference>
<keyword evidence="10" id="KW-0808">Transferase</keyword>
<evidence type="ECO:0000256" key="3">
    <source>
        <dbReference type="ARBA" id="ARBA00022898"/>
    </source>
</evidence>
<accession>A0A942YJN0</accession>
<dbReference type="EMBL" id="JAGYPJ010000001">
    <property type="protein sequence ID" value="MBS4198289.1"/>
    <property type="molecule type" value="Genomic_DNA"/>
</dbReference>
<comment type="cofactor">
    <cofactor evidence="1 9">
        <name>pyridoxal 5'-phosphate</name>
        <dbReference type="ChEBI" id="CHEBI:597326"/>
    </cofactor>
</comment>
<dbReference type="InterPro" id="IPR015421">
    <property type="entry name" value="PyrdxlP-dep_Trfase_major"/>
</dbReference>
<dbReference type="GO" id="GO:0018826">
    <property type="term" value="F:methionine gamma-lyase activity"/>
    <property type="evidence" value="ECO:0007669"/>
    <property type="project" value="UniProtKB-EC"/>
</dbReference>
<dbReference type="PROSITE" id="PS00868">
    <property type="entry name" value="CYS_MET_METAB_PP"/>
    <property type="match status" value="1"/>
</dbReference>
<name>A0A942YJN0_9BACI</name>
<protein>
    <recommendedName>
        <fullName evidence="4">homocysteine desulfhydrase</fullName>
        <ecNumber evidence="4">4.4.1.2</ecNumber>
    </recommendedName>
    <alternativeName>
        <fullName evidence="5">Homocysteine desulfhydrase</fullName>
    </alternativeName>
</protein>
<dbReference type="EC" id="4.4.1.2" evidence="4"/>
<evidence type="ECO:0000256" key="6">
    <source>
        <dbReference type="ARBA" id="ARBA00048780"/>
    </source>
</evidence>
<dbReference type="InterPro" id="IPR015424">
    <property type="entry name" value="PyrdxlP-dep_Trfase"/>
</dbReference>
<dbReference type="Pfam" id="PF01053">
    <property type="entry name" value="Cys_Met_Meta_PP"/>
    <property type="match status" value="1"/>
</dbReference>
<comment type="caution">
    <text evidence="10">The sequence shown here is derived from an EMBL/GenBank/DDBJ whole genome shotgun (WGS) entry which is preliminary data.</text>
</comment>
<reference evidence="10 11" key="1">
    <citation type="submission" date="2021-05" db="EMBL/GenBank/DDBJ databases">
        <title>Novel Bacillus species.</title>
        <authorList>
            <person name="Liu G."/>
        </authorList>
    </citation>
    <scope>NUCLEOTIDE SEQUENCE [LARGE SCALE GENOMIC DNA]</scope>
    <source>
        <strain evidence="10 11">FJAT-49732</strain>
    </source>
</reference>
<dbReference type="GO" id="GO:0005737">
    <property type="term" value="C:cytoplasm"/>
    <property type="evidence" value="ECO:0007669"/>
    <property type="project" value="TreeGrafter"/>
</dbReference>
<evidence type="ECO:0000313" key="10">
    <source>
        <dbReference type="EMBL" id="MBS4198289.1"/>
    </source>
</evidence>
<evidence type="ECO:0000256" key="4">
    <source>
        <dbReference type="ARBA" id="ARBA00047175"/>
    </source>
</evidence>
<dbReference type="GO" id="GO:0047982">
    <property type="term" value="F:homocysteine desulfhydrase activity"/>
    <property type="evidence" value="ECO:0007669"/>
    <property type="project" value="UniProtKB-EC"/>
</dbReference>
<feature type="modified residue" description="N6-(pyridoxal phosphate)lysine" evidence="8">
    <location>
        <position position="206"/>
    </location>
</feature>
<evidence type="ECO:0000256" key="9">
    <source>
        <dbReference type="RuleBase" id="RU362118"/>
    </source>
</evidence>
<proteinExistence type="inferred from homology"/>
<dbReference type="GO" id="GO:0019346">
    <property type="term" value="P:transsulfuration"/>
    <property type="evidence" value="ECO:0007669"/>
    <property type="project" value="InterPro"/>
</dbReference>
<keyword evidence="11" id="KW-1185">Reference proteome</keyword>
<comment type="catalytic activity">
    <reaction evidence="6">
        <text>L-homocysteine + H2O = 2-oxobutanoate + hydrogen sulfide + NH4(+) + H(+)</text>
        <dbReference type="Rhea" id="RHEA:14501"/>
        <dbReference type="ChEBI" id="CHEBI:15377"/>
        <dbReference type="ChEBI" id="CHEBI:15378"/>
        <dbReference type="ChEBI" id="CHEBI:16763"/>
        <dbReference type="ChEBI" id="CHEBI:28938"/>
        <dbReference type="ChEBI" id="CHEBI:29919"/>
        <dbReference type="ChEBI" id="CHEBI:58199"/>
        <dbReference type="EC" id="4.4.1.2"/>
    </reaction>
    <physiologicalReaction direction="left-to-right" evidence="6">
        <dbReference type="Rhea" id="RHEA:14502"/>
    </physiologicalReaction>
</comment>
<dbReference type="PANTHER" id="PTHR11808:SF89">
    <property type="entry name" value="METHIONINE GAMMA-LYASE"/>
    <property type="match status" value="1"/>
</dbReference>
<comment type="similarity">
    <text evidence="2 9">Belongs to the trans-sulfuration enzymes family.</text>
</comment>
<dbReference type="AlphaFoldDB" id="A0A942YJN0"/>
<dbReference type="Proteomes" id="UP000682713">
    <property type="component" value="Unassembled WGS sequence"/>
</dbReference>
<evidence type="ECO:0000256" key="2">
    <source>
        <dbReference type="ARBA" id="ARBA00009077"/>
    </source>
</evidence>
<dbReference type="GO" id="GO:0008483">
    <property type="term" value="F:transaminase activity"/>
    <property type="evidence" value="ECO:0007669"/>
    <property type="project" value="UniProtKB-KW"/>
</dbReference>
<dbReference type="InterPro" id="IPR054542">
    <property type="entry name" value="Cys_met_metab_PP"/>
</dbReference>
<dbReference type="GO" id="GO:0030170">
    <property type="term" value="F:pyridoxal phosphate binding"/>
    <property type="evidence" value="ECO:0007669"/>
    <property type="project" value="InterPro"/>
</dbReference>
<evidence type="ECO:0000256" key="1">
    <source>
        <dbReference type="ARBA" id="ARBA00001933"/>
    </source>
</evidence>
<evidence type="ECO:0000313" key="11">
    <source>
        <dbReference type="Proteomes" id="UP000682713"/>
    </source>
</evidence>
<dbReference type="InterPro" id="IPR015422">
    <property type="entry name" value="PyrdxlP-dep_Trfase_small"/>
</dbReference>
<evidence type="ECO:0000256" key="5">
    <source>
        <dbReference type="ARBA" id="ARBA00047199"/>
    </source>
</evidence>